<comment type="caution">
    <text evidence="2">The sequence shown here is derived from an EMBL/GenBank/DDBJ whole genome shotgun (WGS) entry which is preliminary data.</text>
</comment>
<organism evidence="2 3">
    <name type="scientific">Polluticaenibacter yanchengensis</name>
    <dbReference type="NCBI Taxonomy" id="3014562"/>
    <lineage>
        <taxon>Bacteria</taxon>
        <taxon>Pseudomonadati</taxon>
        <taxon>Bacteroidota</taxon>
        <taxon>Chitinophagia</taxon>
        <taxon>Chitinophagales</taxon>
        <taxon>Chitinophagaceae</taxon>
        <taxon>Polluticaenibacter</taxon>
    </lineage>
</organism>
<protein>
    <submittedName>
        <fullName evidence="2">NAD(P)H-binding protein</fullName>
    </submittedName>
</protein>
<dbReference type="SUPFAM" id="SSF51735">
    <property type="entry name" value="NAD(P)-binding Rossmann-fold domains"/>
    <property type="match status" value="1"/>
</dbReference>
<dbReference type="InterPro" id="IPR016040">
    <property type="entry name" value="NAD(P)-bd_dom"/>
</dbReference>
<dbReference type="InterPro" id="IPR036291">
    <property type="entry name" value="NAD(P)-bd_dom_sf"/>
</dbReference>
<dbReference type="Proteomes" id="UP001210231">
    <property type="component" value="Unassembled WGS sequence"/>
</dbReference>
<gene>
    <name evidence="2" type="ORF">O3P16_09490</name>
</gene>
<dbReference type="Gene3D" id="3.40.50.720">
    <property type="entry name" value="NAD(P)-binding Rossmann-like Domain"/>
    <property type="match status" value="1"/>
</dbReference>
<sequence length="215" mass="24132">MKAVVIGASGATGKALIARLLNNEAYTQVVAILRKQSLEQHPKLQQVIVNFSDMENVSDSIKGDVAFSCLGTTLKAAGSKEGQWKVDYEYQLKFAEIARRNNIPVFCLVSAKGASANSRFFYYKMKGRLDEAIRTLQFQKTVIFRPGVLVRPESDRRFEKVFVKIADFFNRLGLLKSLKSTQVDTLAAALINSQHVVQDKYTILEVNEIHKITKT</sequence>
<evidence type="ECO:0000313" key="3">
    <source>
        <dbReference type="Proteomes" id="UP001210231"/>
    </source>
</evidence>
<keyword evidence="3" id="KW-1185">Reference proteome</keyword>
<dbReference type="RefSeq" id="WP_407031364.1">
    <property type="nucleotide sequence ID" value="NZ_JAQGEF010000009.1"/>
</dbReference>
<evidence type="ECO:0000259" key="1">
    <source>
        <dbReference type="Pfam" id="PF13460"/>
    </source>
</evidence>
<reference evidence="2 3" key="1">
    <citation type="submission" date="2022-12" db="EMBL/GenBank/DDBJ databases">
        <title>Chitinophagaceae gen. sp. nov., a new member of the family Chitinophagaceae, isolated from soil in a chemical factory.</title>
        <authorList>
            <person name="Ke Z."/>
        </authorList>
    </citation>
    <scope>NUCLEOTIDE SEQUENCE [LARGE SCALE GENOMIC DNA]</scope>
    <source>
        <strain evidence="2 3">LY-5</strain>
    </source>
</reference>
<dbReference type="PANTHER" id="PTHR14097">
    <property type="entry name" value="OXIDOREDUCTASE HTATIP2"/>
    <property type="match status" value="1"/>
</dbReference>
<accession>A0ABT4UJM7</accession>
<dbReference type="EMBL" id="JAQGEF010000009">
    <property type="protein sequence ID" value="MDA3615039.1"/>
    <property type="molecule type" value="Genomic_DNA"/>
</dbReference>
<name>A0ABT4UJM7_9BACT</name>
<dbReference type="Pfam" id="PF13460">
    <property type="entry name" value="NAD_binding_10"/>
    <property type="match status" value="1"/>
</dbReference>
<feature type="domain" description="NAD(P)-binding" evidence="1">
    <location>
        <begin position="7"/>
        <end position="153"/>
    </location>
</feature>
<proteinExistence type="predicted"/>
<evidence type="ECO:0000313" key="2">
    <source>
        <dbReference type="EMBL" id="MDA3615039.1"/>
    </source>
</evidence>
<dbReference type="PANTHER" id="PTHR14097:SF7">
    <property type="entry name" value="OXIDOREDUCTASE HTATIP2"/>
    <property type="match status" value="1"/>
</dbReference>